<reference evidence="1 2" key="1">
    <citation type="submission" date="2016-03" db="EMBL/GenBank/DDBJ databases">
        <title>Choanephora cucurbitarum.</title>
        <authorList>
            <person name="Min B."/>
            <person name="Park H."/>
            <person name="Park J.-H."/>
            <person name="Shin H.-D."/>
            <person name="Choi I.-G."/>
        </authorList>
    </citation>
    <scope>NUCLEOTIDE SEQUENCE [LARGE SCALE GENOMIC DNA]</scope>
    <source>
        <strain evidence="1 2">KUS-F28377</strain>
    </source>
</reference>
<dbReference type="AlphaFoldDB" id="A0A1C7MWU0"/>
<accession>A0A1C7MWU0</accession>
<proteinExistence type="predicted"/>
<dbReference type="InParanoid" id="A0A1C7MWU0"/>
<name>A0A1C7MWU0_9FUNG</name>
<comment type="caution">
    <text evidence="1">The sequence shown here is derived from an EMBL/GenBank/DDBJ whole genome shotgun (WGS) entry which is preliminary data.</text>
</comment>
<dbReference type="EMBL" id="LUGH01001309">
    <property type="protein sequence ID" value="OBZ81273.1"/>
    <property type="molecule type" value="Genomic_DNA"/>
</dbReference>
<sequence length="445" mass="51969">MSDFESKIKNFITTTRSPYLILFIIDYKNDIENSIESDSLDGFKLELSDAYVAAYQAVKNQKPEKRLYDVQWCVWEKLFAAAERRKKFDCTVSSKEGSSEIVGVKRLLDEMSITDWKIPNPAEEGLMIGDENNFSKIFFDYQVECLSKFKLEQFYNWRTDLQNLLALSSIVFLDGIRGACSFLDSNMYQVLYRLIRCDTGNTVALSSDAIEDLQGVLREYNEEYDYWATIGKIIHVHDKYKDNNLVNYNLEVLLSLLPEMTVFERKRSEMHVQCSYVHNFIKSIFKVDPWHHPHCSNTNNNFYSTRPDYLVDIQGSDTTMNNVFGECKAKHALIDSCNRDKYRLALFSQVAMQQQKLKSVMSFFSVDNEVTFYMMKKMNGMYFFIQIAKITIPTIESKFQDLGMHLNKIAMIRELYLSHCHEKEQEVGEFVSLPWIVLSEMTVKK</sequence>
<protein>
    <submittedName>
        <fullName evidence="1">Uncharacterized protein</fullName>
    </submittedName>
</protein>
<evidence type="ECO:0000313" key="1">
    <source>
        <dbReference type="EMBL" id="OBZ81273.1"/>
    </source>
</evidence>
<dbReference type="Proteomes" id="UP000093000">
    <property type="component" value="Unassembled WGS sequence"/>
</dbReference>
<evidence type="ECO:0000313" key="2">
    <source>
        <dbReference type="Proteomes" id="UP000093000"/>
    </source>
</evidence>
<dbReference type="OrthoDB" id="2290051at2759"/>
<keyword evidence="2" id="KW-1185">Reference proteome</keyword>
<gene>
    <name evidence="1" type="ORF">A0J61_10678</name>
</gene>
<organism evidence="1 2">
    <name type="scientific">Choanephora cucurbitarum</name>
    <dbReference type="NCBI Taxonomy" id="101091"/>
    <lineage>
        <taxon>Eukaryota</taxon>
        <taxon>Fungi</taxon>
        <taxon>Fungi incertae sedis</taxon>
        <taxon>Mucoromycota</taxon>
        <taxon>Mucoromycotina</taxon>
        <taxon>Mucoromycetes</taxon>
        <taxon>Mucorales</taxon>
        <taxon>Mucorineae</taxon>
        <taxon>Choanephoraceae</taxon>
        <taxon>Choanephoroideae</taxon>
        <taxon>Choanephora</taxon>
    </lineage>
</organism>